<dbReference type="Gene3D" id="3.30.1120.90">
    <property type="entry name" value="Nucleosome assembly protein"/>
    <property type="match status" value="1"/>
</dbReference>
<dbReference type="Pfam" id="PF00956">
    <property type="entry name" value="NAP"/>
    <property type="match status" value="1"/>
</dbReference>
<keyword evidence="4" id="KW-1185">Reference proteome</keyword>
<organism evidence="3 4">
    <name type="scientific">Onchocerca flexuosa</name>
    <dbReference type="NCBI Taxonomy" id="387005"/>
    <lineage>
        <taxon>Eukaryota</taxon>
        <taxon>Metazoa</taxon>
        <taxon>Ecdysozoa</taxon>
        <taxon>Nematoda</taxon>
        <taxon>Chromadorea</taxon>
        <taxon>Rhabditida</taxon>
        <taxon>Spirurina</taxon>
        <taxon>Spiruromorpha</taxon>
        <taxon>Filarioidea</taxon>
        <taxon>Onchocercidae</taxon>
        <taxon>Onchocerca</taxon>
    </lineage>
</organism>
<dbReference type="Proteomes" id="UP000242913">
    <property type="component" value="Unassembled WGS sequence"/>
</dbReference>
<reference evidence="3 4" key="1">
    <citation type="submission" date="2015-12" db="EMBL/GenBank/DDBJ databases">
        <title>Draft genome of the nematode, Onchocerca flexuosa.</title>
        <authorList>
            <person name="Mitreva M."/>
        </authorList>
    </citation>
    <scope>NUCLEOTIDE SEQUENCE [LARGE SCALE GENOMIC DNA]</scope>
    <source>
        <strain evidence="3">Red Deer</strain>
    </source>
</reference>
<gene>
    <name evidence="3" type="ORF">X798_04856</name>
</gene>
<sequence>MESKNDMGELVKPNGYDTENKEYISCLPKSIKRRIQALKKLQVEGINVEAHFYERVHQLEVEFAPMFSALHNKRKAIVTGNYEPTDDEADFPILRGYTKEEIEQMEEASSPEPKQPTKGIPNFWLHLLKNVDHICEMIQEHDEPILKHLIDITCDVQTNPDSYTLTFHFEPNEYFAQTELKKYYTLQVAPDEDDVFDYDGPVIINTKGTEIDWKDGKNVTKKVIKKKQKKGTSAGRFITKTVKADSFFNFFDPPPMKNKNEINEDDDDDVTEELLQADFEVGQLFRDQIVPRAVLFYTKEAIEDNDIFEYDGDEDEDEIPVKMNLETMDEGKALGVLDELSRVNIDNPDLKSVLESKILFDRSFYSLPDCTVRRRFFSVVECFLISLWQKSCFGCKHLDEETVYVVSVFGILKDVVLEICFNAETVWFGGEQSGLKTNPLNNAIAFLSCCWHAAALAINICDAWEIQDLLKASVRMIPLCSCLSTALLTQDERCLSVAVALLHLETAKIHTPPQLSAMWLFRHILFSVSYDYKVVLDWLHSELAAVPFVLRFLKMLINQQKDVDEQQYSSFSCLQCCERNKKTRFVRNKKVFPGNELTLCIRQLHGDLPVATSYTFSKIEREVCLMMPKSSEKESGDQQIVKCFENLRTSCIRLQNSGDAPFNVTPIMRLVEQLQKTILEDEIASASKCRG</sequence>
<dbReference type="GO" id="GO:0006334">
    <property type="term" value="P:nucleosome assembly"/>
    <property type="evidence" value="ECO:0007669"/>
    <property type="project" value="InterPro"/>
</dbReference>
<dbReference type="AlphaFoldDB" id="A0A238BSA0"/>
<proteinExistence type="inferred from homology"/>
<comment type="similarity">
    <text evidence="1 2">Belongs to the nucleosome assembly protein (NAP) family.</text>
</comment>
<dbReference type="EMBL" id="KZ270014">
    <property type="protein sequence ID" value="OZC08163.1"/>
    <property type="molecule type" value="Genomic_DNA"/>
</dbReference>
<accession>A0A238BSA0</accession>
<dbReference type="GO" id="GO:0005634">
    <property type="term" value="C:nucleus"/>
    <property type="evidence" value="ECO:0007669"/>
    <property type="project" value="InterPro"/>
</dbReference>
<evidence type="ECO:0000256" key="2">
    <source>
        <dbReference type="RuleBase" id="RU003876"/>
    </source>
</evidence>
<dbReference type="FunFam" id="1.20.5.1500:FF:000001">
    <property type="entry name" value="Nucleosome assembly protein 1-like 1"/>
    <property type="match status" value="1"/>
</dbReference>
<dbReference type="InterPro" id="IPR002164">
    <property type="entry name" value="NAP_family"/>
</dbReference>
<evidence type="ECO:0000256" key="1">
    <source>
        <dbReference type="ARBA" id="ARBA00009947"/>
    </source>
</evidence>
<name>A0A238BSA0_9BILA</name>
<dbReference type="Gene3D" id="1.20.5.1500">
    <property type="match status" value="1"/>
</dbReference>
<protein>
    <submittedName>
        <fullName evidence="3">Nucleosome assembly protein</fullName>
    </submittedName>
</protein>
<dbReference type="SUPFAM" id="SSF143113">
    <property type="entry name" value="NAP-like"/>
    <property type="match status" value="1"/>
</dbReference>
<dbReference type="PANTHER" id="PTHR11875">
    <property type="entry name" value="TESTIS-SPECIFIC Y-ENCODED PROTEIN"/>
    <property type="match status" value="1"/>
</dbReference>
<dbReference type="OrthoDB" id="27325at2759"/>
<dbReference type="InterPro" id="IPR037231">
    <property type="entry name" value="NAP-like_sf"/>
</dbReference>
<evidence type="ECO:0000313" key="3">
    <source>
        <dbReference type="EMBL" id="OZC08163.1"/>
    </source>
</evidence>
<evidence type="ECO:0000313" key="4">
    <source>
        <dbReference type="Proteomes" id="UP000242913"/>
    </source>
</evidence>